<gene>
    <name evidence="7" type="primary">ispD</name>
    <name evidence="8" type="ORF">BA171_02315</name>
</gene>
<feature type="site" description="Positions MEP for the nucleophilic attack" evidence="7">
    <location>
        <position position="219"/>
    </location>
</feature>
<evidence type="ECO:0000256" key="4">
    <source>
        <dbReference type="ARBA" id="ARBA00022679"/>
    </source>
</evidence>
<sequence length="241" mass="27115">MNTYTSLPLQVMAVVPAAGIGSRMKTDCPKQYFSIRGKMILEYAVKPLLSHPCIQQIMIVIHPKDDFFQSTSLARHPKIRVALGGKERANSVLAGLKYFDYLNVHSKWILVHDAVRPCVSDEDIEHLLSITQHSEVGGILATPVRDTIKIAQADMTISSTPERDKLWHALTPQLFPFGLLKDCLSRALAEKKLVTDEASVLECYGYHPLLIQGRSDNIKITYPEDLKLAEFYLNQKDDRSP</sequence>
<dbReference type="PANTHER" id="PTHR32125:SF4">
    <property type="entry name" value="2-C-METHYL-D-ERYTHRITOL 4-PHOSPHATE CYTIDYLYLTRANSFERASE, CHLOROPLASTIC"/>
    <property type="match status" value="1"/>
</dbReference>
<organism evidence="8 9">
    <name type="scientific">Candidatus Hamiltonella defensa</name>
    <name type="common">Bemisia tabaci</name>
    <dbReference type="NCBI Taxonomy" id="672795"/>
    <lineage>
        <taxon>Bacteria</taxon>
        <taxon>Pseudomonadati</taxon>
        <taxon>Pseudomonadota</taxon>
        <taxon>Gammaproteobacteria</taxon>
        <taxon>Enterobacterales</taxon>
        <taxon>Enterobacteriaceae</taxon>
        <taxon>aphid secondary symbionts</taxon>
        <taxon>Candidatus Williamhamiltonella</taxon>
    </lineage>
</organism>
<evidence type="ECO:0000313" key="8">
    <source>
        <dbReference type="EMBL" id="ASX25987.1"/>
    </source>
</evidence>
<dbReference type="OrthoDB" id="9806837at2"/>
<dbReference type="Proteomes" id="UP000216438">
    <property type="component" value="Chromosome"/>
</dbReference>
<comment type="subunit">
    <text evidence="7">Homodimer.</text>
</comment>
<dbReference type="UniPathway" id="UPA00056">
    <property type="reaction ID" value="UER00093"/>
</dbReference>
<evidence type="ECO:0000256" key="1">
    <source>
        <dbReference type="ARBA" id="ARBA00001282"/>
    </source>
</evidence>
<dbReference type="InterPro" id="IPR050088">
    <property type="entry name" value="IspD/TarI_cytidylyltransf_bact"/>
</dbReference>
<dbReference type="RefSeq" id="WP_016857812.1">
    <property type="nucleotide sequence ID" value="NZ_CP016303.1"/>
</dbReference>
<accession>A0A249DYK4</accession>
<dbReference type="PANTHER" id="PTHR32125">
    <property type="entry name" value="2-C-METHYL-D-ERYTHRITOL 4-PHOSPHATE CYTIDYLYLTRANSFERASE, CHLOROPLASTIC"/>
    <property type="match status" value="1"/>
</dbReference>
<dbReference type="NCBIfam" id="TIGR00453">
    <property type="entry name" value="ispD"/>
    <property type="match status" value="1"/>
</dbReference>
<feature type="site" description="Positions MEP for the nucleophilic attack" evidence="7">
    <location>
        <position position="163"/>
    </location>
</feature>
<dbReference type="EMBL" id="CP016303">
    <property type="protein sequence ID" value="ASX25987.1"/>
    <property type="molecule type" value="Genomic_DNA"/>
</dbReference>
<evidence type="ECO:0000256" key="6">
    <source>
        <dbReference type="ARBA" id="ARBA00023229"/>
    </source>
</evidence>
<dbReference type="HAMAP" id="MF_00108">
    <property type="entry name" value="IspD"/>
    <property type="match status" value="1"/>
</dbReference>
<keyword evidence="4 7" id="KW-0808">Transferase</keyword>
<name>A0A249DYK4_9ENTR</name>
<dbReference type="Gene3D" id="3.90.550.10">
    <property type="entry name" value="Spore Coat Polysaccharide Biosynthesis Protein SpsA, Chain A"/>
    <property type="match status" value="1"/>
</dbReference>
<dbReference type="CDD" id="cd02516">
    <property type="entry name" value="CDP-ME_synthetase"/>
    <property type="match status" value="1"/>
</dbReference>
<dbReference type="InterPro" id="IPR001228">
    <property type="entry name" value="IspD"/>
</dbReference>
<proteinExistence type="inferred from homology"/>
<keyword evidence="5 7" id="KW-0548">Nucleotidyltransferase</keyword>
<dbReference type="FunFam" id="3.90.550.10:FF:000003">
    <property type="entry name" value="2-C-methyl-D-erythritol 4-phosphate cytidylyltransferase"/>
    <property type="match status" value="1"/>
</dbReference>
<feature type="site" description="Transition state stabilizer" evidence="7">
    <location>
        <position position="30"/>
    </location>
</feature>
<dbReference type="SUPFAM" id="SSF53448">
    <property type="entry name" value="Nucleotide-diphospho-sugar transferases"/>
    <property type="match status" value="1"/>
</dbReference>
<keyword evidence="6 7" id="KW-0414">Isoprene biosynthesis</keyword>
<reference evidence="8 9" key="2">
    <citation type="submission" date="2017-09" db="EMBL/GenBank/DDBJ databases">
        <title>The genome of whitefly Bemisia tabaci, a global crop pest, provides novel insights into virus transmission, host adaptation and insecticide resistance.</title>
        <authorList>
            <person name="Kaur N."/>
            <person name="Kliot A."/>
            <person name="Pinheiro P.V."/>
            <person name="Luan J."/>
            <person name="Zheng Y."/>
            <person name="Liu W."/>
            <person name="Sun H."/>
            <person name="Yang X."/>
            <person name="Xu Y."/>
            <person name="Luo Y."/>
            <person name="Kruse A."/>
            <person name="Fisher T.W."/>
            <person name="Nelson D.R."/>
            <person name="Elimelech M."/>
            <person name="MacCoss M."/>
            <person name="Johnson R."/>
            <person name="Cohen E."/>
            <person name="Hunter W.B."/>
            <person name="Brown J.K."/>
            <person name="Jander G."/>
            <person name="Cilia M."/>
            <person name="Douglas A.E."/>
            <person name="Ghanim M."/>
            <person name="Simmons A.M."/>
            <person name="Wintermantel W.M."/>
            <person name="Ling K.-S."/>
            <person name="Fei Z."/>
        </authorList>
    </citation>
    <scope>NUCLEOTIDE SEQUENCE [LARGE SCALE GENOMIC DNA]</scope>
    <source>
        <strain evidence="8 9">MEAM1</strain>
    </source>
</reference>
<evidence type="ECO:0000256" key="3">
    <source>
        <dbReference type="ARBA" id="ARBA00009789"/>
    </source>
</evidence>
<evidence type="ECO:0000256" key="2">
    <source>
        <dbReference type="ARBA" id="ARBA00004787"/>
    </source>
</evidence>
<comment type="function">
    <text evidence="7">Catalyzes the formation of 4-diphosphocytidyl-2-C-methyl-D-erythritol from CTP and 2-C-methyl-D-erythritol 4-phosphate (MEP).</text>
</comment>
<comment type="pathway">
    <text evidence="2 7">Isoprenoid biosynthesis; isopentenyl diphosphate biosynthesis via DXP pathway; isopentenyl diphosphate from 1-deoxy-D-xylulose 5-phosphate: step 2/6.</text>
</comment>
<dbReference type="InterPro" id="IPR018294">
    <property type="entry name" value="ISPD_synthase_CS"/>
</dbReference>
<dbReference type="GO" id="GO:0019288">
    <property type="term" value="P:isopentenyl diphosphate biosynthetic process, methylerythritol 4-phosphate pathway"/>
    <property type="evidence" value="ECO:0007669"/>
    <property type="project" value="UniProtKB-UniRule"/>
</dbReference>
<dbReference type="GO" id="GO:0050518">
    <property type="term" value="F:2-C-methyl-D-erythritol 4-phosphate cytidylyltransferase activity"/>
    <property type="evidence" value="ECO:0007669"/>
    <property type="project" value="UniProtKB-UniRule"/>
</dbReference>
<dbReference type="Pfam" id="PF01128">
    <property type="entry name" value="IspD"/>
    <property type="match status" value="1"/>
</dbReference>
<evidence type="ECO:0000256" key="5">
    <source>
        <dbReference type="ARBA" id="ARBA00022695"/>
    </source>
</evidence>
<protein>
    <recommendedName>
        <fullName evidence="7">2-C-methyl-D-erythritol 4-phosphate cytidylyltransferase</fullName>
        <ecNumber evidence="7">2.7.7.60</ecNumber>
    </recommendedName>
    <alternativeName>
        <fullName evidence="7">4-diphosphocytidyl-2C-methyl-D-erythritol synthase</fullName>
    </alternativeName>
    <alternativeName>
        <fullName evidence="7">MEP cytidylyltransferase</fullName>
        <shortName evidence="7">MCT</shortName>
    </alternativeName>
</protein>
<comment type="catalytic activity">
    <reaction evidence="1 7">
        <text>2-C-methyl-D-erythritol 4-phosphate + CTP + H(+) = 4-CDP-2-C-methyl-D-erythritol + diphosphate</text>
        <dbReference type="Rhea" id="RHEA:13429"/>
        <dbReference type="ChEBI" id="CHEBI:15378"/>
        <dbReference type="ChEBI" id="CHEBI:33019"/>
        <dbReference type="ChEBI" id="CHEBI:37563"/>
        <dbReference type="ChEBI" id="CHEBI:57823"/>
        <dbReference type="ChEBI" id="CHEBI:58262"/>
        <dbReference type="EC" id="2.7.7.60"/>
    </reaction>
</comment>
<evidence type="ECO:0000313" key="9">
    <source>
        <dbReference type="Proteomes" id="UP000216438"/>
    </source>
</evidence>
<evidence type="ECO:0000256" key="7">
    <source>
        <dbReference type="HAMAP-Rule" id="MF_00108"/>
    </source>
</evidence>
<dbReference type="PROSITE" id="PS01295">
    <property type="entry name" value="ISPD"/>
    <property type="match status" value="1"/>
</dbReference>
<comment type="similarity">
    <text evidence="3 7">Belongs to the IspD/TarI cytidylyltransferase family. IspD subfamily.</text>
</comment>
<dbReference type="AlphaFoldDB" id="A0A249DYK4"/>
<dbReference type="EC" id="2.7.7.60" evidence="7"/>
<reference evidence="9" key="1">
    <citation type="submission" date="2016-06" db="EMBL/GenBank/DDBJ databases">
        <authorList>
            <person name="Chen W."/>
            <person name="Hasegawa D.K."/>
        </authorList>
    </citation>
    <scope>NUCLEOTIDE SEQUENCE [LARGE SCALE GENOMIC DNA]</scope>
    <source>
        <strain evidence="9">MEAM1</strain>
    </source>
</reference>
<dbReference type="InterPro" id="IPR034683">
    <property type="entry name" value="IspD/TarI"/>
</dbReference>
<dbReference type="InterPro" id="IPR029044">
    <property type="entry name" value="Nucleotide-diphossugar_trans"/>
</dbReference>
<feature type="site" description="Transition state stabilizer" evidence="7">
    <location>
        <position position="23"/>
    </location>
</feature>